<evidence type="ECO:0000313" key="2">
    <source>
        <dbReference type="EMBL" id="PIO31071.1"/>
    </source>
</evidence>
<dbReference type="OrthoDB" id="2250022at2759"/>
<gene>
    <name evidence="2" type="ORF">AB205_0179160</name>
</gene>
<dbReference type="Proteomes" id="UP000228934">
    <property type="component" value="Unassembled WGS sequence"/>
</dbReference>
<dbReference type="Gene3D" id="3.30.420.10">
    <property type="entry name" value="Ribonuclease H-like superfamily/Ribonuclease H"/>
    <property type="match status" value="1"/>
</dbReference>
<dbReference type="GO" id="GO:0003676">
    <property type="term" value="F:nucleic acid binding"/>
    <property type="evidence" value="ECO:0007669"/>
    <property type="project" value="InterPro"/>
</dbReference>
<accession>A0A2G9RV35</accession>
<feature type="region of interest" description="Disordered" evidence="1">
    <location>
        <begin position="1"/>
        <end position="44"/>
    </location>
</feature>
<name>A0A2G9RV35_AQUCT</name>
<sequence>GMMLDEASGVHRSQEPILPAGLQAPKTIISSWNRRSNDTSKKHKTQTFRLLQAKNIVRPQLKFKEKIDNTNTPFVPKIFIKPNAQKPLPESKDLP</sequence>
<reference evidence="3" key="1">
    <citation type="journal article" date="2017" name="Nat. Commun.">
        <title>The North American bullfrog draft genome provides insight into hormonal regulation of long noncoding RNA.</title>
        <authorList>
            <person name="Hammond S.A."/>
            <person name="Warren R.L."/>
            <person name="Vandervalk B.P."/>
            <person name="Kucuk E."/>
            <person name="Khan H."/>
            <person name="Gibb E.A."/>
            <person name="Pandoh P."/>
            <person name="Kirk H."/>
            <person name="Zhao Y."/>
            <person name="Jones M."/>
            <person name="Mungall A.J."/>
            <person name="Coope R."/>
            <person name="Pleasance S."/>
            <person name="Moore R.A."/>
            <person name="Holt R.A."/>
            <person name="Round J.M."/>
            <person name="Ohora S."/>
            <person name="Walle B.V."/>
            <person name="Veldhoen N."/>
            <person name="Helbing C.C."/>
            <person name="Birol I."/>
        </authorList>
    </citation>
    <scope>NUCLEOTIDE SEQUENCE [LARGE SCALE GENOMIC DNA]</scope>
</reference>
<feature type="non-terminal residue" evidence="2">
    <location>
        <position position="1"/>
    </location>
</feature>
<dbReference type="InterPro" id="IPR036397">
    <property type="entry name" value="RNaseH_sf"/>
</dbReference>
<keyword evidence="3" id="KW-1185">Reference proteome</keyword>
<evidence type="ECO:0000256" key="1">
    <source>
        <dbReference type="SAM" id="MobiDB-lite"/>
    </source>
</evidence>
<evidence type="ECO:0000313" key="3">
    <source>
        <dbReference type="Proteomes" id="UP000228934"/>
    </source>
</evidence>
<protein>
    <submittedName>
        <fullName evidence="2">Uncharacterized protein</fullName>
    </submittedName>
</protein>
<proteinExistence type="predicted"/>
<organism evidence="2 3">
    <name type="scientific">Aquarana catesbeiana</name>
    <name type="common">American bullfrog</name>
    <name type="synonym">Rana catesbeiana</name>
    <dbReference type="NCBI Taxonomy" id="8400"/>
    <lineage>
        <taxon>Eukaryota</taxon>
        <taxon>Metazoa</taxon>
        <taxon>Chordata</taxon>
        <taxon>Craniata</taxon>
        <taxon>Vertebrata</taxon>
        <taxon>Euteleostomi</taxon>
        <taxon>Amphibia</taxon>
        <taxon>Batrachia</taxon>
        <taxon>Anura</taxon>
        <taxon>Neobatrachia</taxon>
        <taxon>Ranoidea</taxon>
        <taxon>Ranidae</taxon>
        <taxon>Aquarana</taxon>
    </lineage>
</organism>
<dbReference type="AlphaFoldDB" id="A0A2G9RV35"/>
<dbReference type="EMBL" id="KV931118">
    <property type="protein sequence ID" value="PIO31071.1"/>
    <property type="molecule type" value="Genomic_DNA"/>
</dbReference>